<protein>
    <submittedName>
        <fullName evidence="1">Uncharacterized protein</fullName>
    </submittedName>
</protein>
<proteinExistence type="predicted"/>
<gene>
    <name evidence="1" type="ORF">KHX13_04775</name>
</gene>
<organism evidence="1 2">
    <name type="scientific">Acidaminococcus intestini</name>
    <dbReference type="NCBI Taxonomy" id="187327"/>
    <lineage>
        <taxon>Bacteria</taxon>
        <taxon>Bacillati</taxon>
        <taxon>Bacillota</taxon>
        <taxon>Negativicutes</taxon>
        <taxon>Acidaminococcales</taxon>
        <taxon>Acidaminococcaceae</taxon>
        <taxon>Acidaminococcus</taxon>
    </lineage>
</organism>
<name>A0A943EJU2_9FIRM</name>
<evidence type="ECO:0000313" key="1">
    <source>
        <dbReference type="EMBL" id="MBS5519630.1"/>
    </source>
</evidence>
<accession>A0A943EJU2</accession>
<dbReference type="EMBL" id="JAGZCZ010000005">
    <property type="protein sequence ID" value="MBS5519630.1"/>
    <property type="molecule type" value="Genomic_DNA"/>
</dbReference>
<dbReference type="Proteomes" id="UP000754226">
    <property type="component" value="Unassembled WGS sequence"/>
</dbReference>
<reference evidence="1" key="1">
    <citation type="submission" date="2021-02" db="EMBL/GenBank/DDBJ databases">
        <title>Infant gut strain persistence is associated with maternal origin, phylogeny, and functional potential including surface adhesion and iron acquisition.</title>
        <authorList>
            <person name="Lou Y.C."/>
        </authorList>
    </citation>
    <scope>NUCLEOTIDE SEQUENCE</scope>
    <source>
        <strain evidence="1">L3_106_000M1_dasL3_106_000M1_concoct_15</strain>
    </source>
</reference>
<comment type="caution">
    <text evidence="1">The sequence shown here is derived from an EMBL/GenBank/DDBJ whole genome shotgun (WGS) entry which is preliminary data.</text>
</comment>
<dbReference type="AlphaFoldDB" id="A0A943EJU2"/>
<evidence type="ECO:0000313" key="2">
    <source>
        <dbReference type="Proteomes" id="UP000754226"/>
    </source>
</evidence>
<sequence>MSIEDYEKTASINFRVPRAYREALKERASDLGINVSLFFRKAMEDLLNESDTFVMPIKSKPRQDMAIISFYVDEESKTDFLNFCHHYHYASSEVMRAFIDLVPHCFTKGDSMELKTSLLYLVIFLQNAMKAYGLTMDNLESIEATPAPSSDLPLIQEERQGTSRLFKIYDKKTSTIFTAIFNPVATRNEGP</sequence>